<dbReference type="AlphaFoldDB" id="A0A016SKC3"/>
<proteinExistence type="predicted"/>
<keyword evidence="2" id="KW-1185">Reference proteome</keyword>
<dbReference type="Proteomes" id="UP000024635">
    <property type="component" value="Unassembled WGS sequence"/>
</dbReference>
<name>A0A016SKC3_9BILA</name>
<organism evidence="1 2">
    <name type="scientific">Ancylostoma ceylanicum</name>
    <dbReference type="NCBI Taxonomy" id="53326"/>
    <lineage>
        <taxon>Eukaryota</taxon>
        <taxon>Metazoa</taxon>
        <taxon>Ecdysozoa</taxon>
        <taxon>Nematoda</taxon>
        <taxon>Chromadorea</taxon>
        <taxon>Rhabditida</taxon>
        <taxon>Rhabditina</taxon>
        <taxon>Rhabditomorpha</taxon>
        <taxon>Strongyloidea</taxon>
        <taxon>Ancylostomatidae</taxon>
        <taxon>Ancylostomatinae</taxon>
        <taxon>Ancylostoma</taxon>
    </lineage>
</organism>
<gene>
    <name evidence="1" type="primary">Acey_s0213.g2270</name>
    <name evidence="1" type="ORF">Y032_0213g2270</name>
</gene>
<reference evidence="2" key="1">
    <citation type="journal article" date="2015" name="Nat. Genet.">
        <title>The genome and transcriptome of the zoonotic hookworm Ancylostoma ceylanicum identify infection-specific gene families.</title>
        <authorList>
            <person name="Schwarz E.M."/>
            <person name="Hu Y."/>
            <person name="Antoshechkin I."/>
            <person name="Miller M.M."/>
            <person name="Sternberg P.W."/>
            <person name="Aroian R.V."/>
        </authorList>
    </citation>
    <scope>NUCLEOTIDE SEQUENCE</scope>
    <source>
        <strain evidence="2">HY135</strain>
    </source>
</reference>
<evidence type="ECO:0000313" key="1">
    <source>
        <dbReference type="EMBL" id="EYB90817.1"/>
    </source>
</evidence>
<dbReference type="EMBL" id="JARK01001549">
    <property type="protein sequence ID" value="EYB90817.1"/>
    <property type="molecule type" value="Genomic_DNA"/>
</dbReference>
<sequence>MDKKLTGLALADTTVYEEMMERTFDTLAQQLRTTTRSILTSKVGVKAVGRLLVNSPVAQTFYSSTKTHKIGSDVDTNTI</sequence>
<evidence type="ECO:0000313" key="2">
    <source>
        <dbReference type="Proteomes" id="UP000024635"/>
    </source>
</evidence>
<protein>
    <submittedName>
        <fullName evidence="1">Uncharacterized protein</fullName>
    </submittedName>
</protein>
<dbReference type="OrthoDB" id="9909086at2759"/>
<accession>A0A016SKC3</accession>
<comment type="caution">
    <text evidence="1">The sequence shown here is derived from an EMBL/GenBank/DDBJ whole genome shotgun (WGS) entry which is preliminary data.</text>
</comment>